<feature type="region of interest" description="Disordered" evidence="11">
    <location>
        <begin position="256"/>
        <end position="280"/>
    </location>
</feature>
<name>A0AA88LCA9_ARTSF</name>
<feature type="transmembrane region" description="Helical" evidence="10">
    <location>
        <begin position="174"/>
        <end position="194"/>
    </location>
</feature>
<feature type="compositionally biased region" description="Basic and acidic residues" evidence="11">
    <location>
        <begin position="270"/>
        <end position="279"/>
    </location>
</feature>
<dbReference type="InterPro" id="IPR001817">
    <property type="entry name" value="Vasoprsn_rcpt"/>
</dbReference>
<sequence>MNSTELPDEIYKNLSRLTCFDLENNPHLNVTVPELQSCLSEITFLNESSFSRFYFYETEQLAFLWLLFFFIVVGNSAVLLALVLAKGRRSRMNYFITHLAIADLSVGLISVATDIAWKMTVVWYAGNVACKIIRFSQVLVTYSSTYVLIALSIDRCDAISHPMNFSGGWRRAKILVSSSWILSAIFSSPILFLYERKVIEGKPQCWIDLQVWQWKLYMTLVALALFIIPTVIISGCYLIIVYTIWKKSLGMENYKSHRPSSSTEGGSRSHPSEELEKRVSSRGVIPRAKLKTVKMTFVIVTVFVLCWSPYIIFDLLQVYGHLPNTQTMIAVATFIQSLAPLNSATNPLVYCLFSTRLCRNLRKIPLFDWVARKTIDCLQPNEEQIVRGKPLGLGISRTTSSDPTQSTTLSSSMSKHPAQSQSSAKRKPSKRLSGDLNSERLRYMKSKENVGIFDFEVVTGALLIANVTDEKSISDVMASN</sequence>
<feature type="transmembrane region" description="Helical" evidence="10">
    <location>
        <begin position="214"/>
        <end position="245"/>
    </location>
</feature>
<dbReference type="Proteomes" id="UP001187531">
    <property type="component" value="Unassembled WGS sequence"/>
</dbReference>
<keyword evidence="6 10" id="KW-0472">Membrane</keyword>
<dbReference type="PRINTS" id="PR00237">
    <property type="entry name" value="GPCRRHODOPSN"/>
</dbReference>
<feature type="transmembrane region" description="Helical" evidence="10">
    <location>
        <begin position="62"/>
        <end position="85"/>
    </location>
</feature>
<protein>
    <recommendedName>
        <fullName evidence="12">G-protein coupled receptors family 1 profile domain-containing protein</fullName>
    </recommendedName>
</protein>
<evidence type="ECO:0000313" key="14">
    <source>
        <dbReference type="Proteomes" id="UP001187531"/>
    </source>
</evidence>
<evidence type="ECO:0000256" key="9">
    <source>
        <dbReference type="ARBA" id="ARBA00023224"/>
    </source>
</evidence>
<dbReference type="EMBL" id="JAVRJZ010000007">
    <property type="protein sequence ID" value="KAK2720914.1"/>
    <property type="molecule type" value="Genomic_DNA"/>
</dbReference>
<evidence type="ECO:0000256" key="3">
    <source>
        <dbReference type="ARBA" id="ARBA00022692"/>
    </source>
</evidence>
<dbReference type="InterPro" id="IPR017452">
    <property type="entry name" value="GPCR_Rhodpsn_7TM"/>
</dbReference>
<evidence type="ECO:0000256" key="11">
    <source>
        <dbReference type="SAM" id="MobiDB-lite"/>
    </source>
</evidence>
<gene>
    <name evidence="13" type="ORF">QYM36_004707</name>
</gene>
<feature type="transmembrane region" description="Helical" evidence="10">
    <location>
        <begin position="328"/>
        <end position="353"/>
    </location>
</feature>
<evidence type="ECO:0000256" key="7">
    <source>
        <dbReference type="ARBA" id="ARBA00023170"/>
    </source>
</evidence>
<feature type="compositionally biased region" description="Polar residues" evidence="11">
    <location>
        <begin position="396"/>
        <end position="423"/>
    </location>
</feature>
<keyword evidence="8 10" id="KW-0325">Glycoprotein</keyword>
<dbReference type="Gene3D" id="1.20.1070.10">
    <property type="entry name" value="Rhodopsin 7-helix transmembrane proteins"/>
    <property type="match status" value="1"/>
</dbReference>
<keyword evidence="9 10" id="KW-0807">Transducer</keyword>
<dbReference type="SUPFAM" id="SSF81321">
    <property type="entry name" value="Family A G protein-coupled receptor-like"/>
    <property type="match status" value="1"/>
</dbReference>
<keyword evidence="2" id="KW-1003">Cell membrane</keyword>
<feature type="domain" description="G-protein coupled receptors family 1 profile" evidence="12">
    <location>
        <begin position="74"/>
        <end position="350"/>
    </location>
</feature>
<evidence type="ECO:0000256" key="5">
    <source>
        <dbReference type="ARBA" id="ARBA00023040"/>
    </source>
</evidence>
<keyword evidence="5 10" id="KW-0297">G-protein coupled receptor</keyword>
<organism evidence="13 14">
    <name type="scientific">Artemia franciscana</name>
    <name type="common">Brine shrimp</name>
    <name type="synonym">Artemia sanfranciscana</name>
    <dbReference type="NCBI Taxonomy" id="6661"/>
    <lineage>
        <taxon>Eukaryota</taxon>
        <taxon>Metazoa</taxon>
        <taxon>Ecdysozoa</taxon>
        <taxon>Arthropoda</taxon>
        <taxon>Crustacea</taxon>
        <taxon>Branchiopoda</taxon>
        <taxon>Anostraca</taxon>
        <taxon>Artemiidae</taxon>
        <taxon>Artemia</taxon>
    </lineage>
</organism>
<dbReference type="PRINTS" id="PR00896">
    <property type="entry name" value="VASOPRESSINR"/>
</dbReference>
<dbReference type="FunFam" id="1.20.1070.10:FF:000188">
    <property type="entry name" value="Neuropeptide S receptor"/>
    <property type="match status" value="1"/>
</dbReference>
<dbReference type="PANTHER" id="PTHR24224:SF6">
    <property type="entry name" value="CARDIOACCELERATORY PEPTIDE RECEPTOR-RELATED"/>
    <property type="match status" value="1"/>
</dbReference>
<dbReference type="InterPro" id="IPR052665">
    <property type="entry name" value="Neuropeptide-GPCR"/>
</dbReference>
<feature type="transmembrane region" description="Helical" evidence="10">
    <location>
        <begin position="92"/>
        <end position="112"/>
    </location>
</feature>
<dbReference type="PROSITE" id="PS00237">
    <property type="entry name" value="G_PROTEIN_RECEP_F1_1"/>
    <property type="match status" value="1"/>
</dbReference>
<keyword evidence="3 10" id="KW-0812">Transmembrane</keyword>
<dbReference type="GO" id="GO:0005000">
    <property type="term" value="F:vasopressin receptor activity"/>
    <property type="evidence" value="ECO:0007669"/>
    <property type="project" value="InterPro"/>
</dbReference>
<dbReference type="PANTHER" id="PTHR24224">
    <property type="entry name" value="CARDIOACCELERATORY PEPTIDE RECEPTOR-RELATED"/>
    <property type="match status" value="1"/>
</dbReference>
<dbReference type="InterPro" id="IPR000276">
    <property type="entry name" value="GPCR_Rhodpsn"/>
</dbReference>
<feature type="transmembrane region" description="Helical" evidence="10">
    <location>
        <begin position="297"/>
        <end position="316"/>
    </location>
</feature>
<evidence type="ECO:0000256" key="10">
    <source>
        <dbReference type="RuleBase" id="RU046427"/>
    </source>
</evidence>
<dbReference type="PROSITE" id="PS50262">
    <property type="entry name" value="G_PROTEIN_RECEP_F1_2"/>
    <property type="match status" value="1"/>
</dbReference>
<keyword evidence="14" id="KW-1185">Reference proteome</keyword>
<evidence type="ECO:0000256" key="2">
    <source>
        <dbReference type="ARBA" id="ARBA00022475"/>
    </source>
</evidence>
<dbReference type="AlphaFoldDB" id="A0AA88LCA9"/>
<comment type="caution">
    <text evidence="13">The sequence shown here is derived from an EMBL/GenBank/DDBJ whole genome shotgun (WGS) entry which is preliminary data.</text>
</comment>
<keyword evidence="4 10" id="KW-1133">Transmembrane helix</keyword>
<evidence type="ECO:0000256" key="8">
    <source>
        <dbReference type="ARBA" id="ARBA00023180"/>
    </source>
</evidence>
<evidence type="ECO:0000313" key="13">
    <source>
        <dbReference type="EMBL" id="KAK2720914.1"/>
    </source>
</evidence>
<comment type="similarity">
    <text evidence="10">Belongs to the G-protein coupled receptor 1 family. Vasopressin/oxytocin receptor subfamily.</text>
</comment>
<proteinExistence type="inferred from homology"/>
<evidence type="ECO:0000259" key="12">
    <source>
        <dbReference type="PROSITE" id="PS50262"/>
    </source>
</evidence>
<dbReference type="GO" id="GO:0005886">
    <property type="term" value="C:plasma membrane"/>
    <property type="evidence" value="ECO:0007669"/>
    <property type="project" value="UniProtKB-SubCell"/>
</dbReference>
<keyword evidence="7 10" id="KW-0675">Receptor</keyword>
<dbReference type="Pfam" id="PF00001">
    <property type="entry name" value="7tm_1"/>
    <property type="match status" value="1"/>
</dbReference>
<reference evidence="13" key="1">
    <citation type="submission" date="2023-07" db="EMBL/GenBank/DDBJ databases">
        <title>Chromosome-level genome assembly of Artemia franciscana.</title>
        <authorList>
            <person name="Jo E."/>
        </authorList>
    </citation>
    <scope>NUCLEOTIDE SEQUENCE</scope>
    <source>
        <tissue evidence="13">Whole body</tissue>
    </source>
</reference>
<feature type="region of interest" description="Disordered" evidence="11">
    <location>
        <begin position="392"/>
        <end position="438"/>
    </location>
</feature>
<evidence type="ECO:0000256" key="1">
    <source>
        <dbReference type="ARBA" id="ARBA00004651"/>
    </source>
</evidence>
<evidence type="ECO:0000256" key="4">
    <source>
        <dbReference type="ARBA" id="ARBA00022989"/>
    </source>
</evidence>
<dbReference type="GO" id="GO:0008188">
    <property type="term" value="F:neuropeptide receptor activity"/>
    <property type="evidence" value="ECO:0007669"/>
    <property type="project" value="TreeGrafter"/>
</dbReference>
<evidence type="ECO:0000256" key="6">
    <source>
        <dbReference type="ARBA" id="ARBA00023136"/>
    </source>
</evidence>
<comment type="subcellular location">
    <subcellularLocation>
        <location evidence="1 10">Cell membrane</location>
        <topology evidence="1 10">Multi-pass membrane protein</topology>
    </subcellularLocation>
</comment>
<accession>A0AA88LCA9</accession>
<feature type="transmembrane region" description="Helical" evidence="10">
    <location>
        <begin position="132"/>
        <end position="153"/>
    </location>
</feature>